<gene>
    <name evidence="9" type="ORF">DSM101010T_07890</name>
</gene>
<feature type="domain" description="4Fe-4S ferredoxin-type" evidence="8">
    <location>
        <begin position="126"/>
        <end position="156"/>
    </location>
</feature>
<evidence type="ECO:0000313" key="10">
    <source>
        <dbReference type="Proteomes" id="UP000503840"/>
    </source>
</evidence>
<feature type="region of interest" description="Disordered" evidence="7">
    <location>
        <begin position="58"/>
        <end position="77"/>
    </location>
</feature>
<keyword evidence="6" id="KW-0411">Iron-sulfur</keyword>
<keyword evidence="3" id="KW-0479">Metal-binding</keyword>
<dbReference type="AlphaFoldDB" id="A0A7J0BH61"/>
<dbReference type="PANTHER" id="PTHR43545:SF4">
    <property type="entry name" value="IRON-SULFUR PROTEIN"/>
    <property type="match status" value="1"/>
</dbReference>
<evidence type="ECO:0000256" key="6">
    <source>
        <dbReference type="ARBA" id="ARBA00023014"/>
    </source>
</evidence>
<dbReference type="Pfam" id="PF00037">
    <property type="entry name" value="Fer4"/>
    <property type="match status" value="1"/>
</dbReference>
<reference evidence="9 10" key="1">
    <citation type="submission" date="2020-05" db="EMBL/GenBank/DDBJ databases">
        <title>Draft genome sequence of Desulfovibrio sp. strain HN2T.</title>
        <authorList>
            <person name="Ueno A."/>
            <person name="Tamazawa S."/>
            <person name="Tamamura S."/>
            <person name="Murakami T."/>
            <person name="Kiyama T."/>
            <person name="Inomata H."/>
            <person name="Amano Y."/>
            <person name="Miyakawa K."/>
            <person name="Tamaki H."/>
            <person name="Naganuma T."/>
            <person name="Kaneko K."/>
        </authorList>
    </citation>
    <scope>NUCLEOTIDE SEQUENCE [LARGE SCALE GENOMIC DNA]</scope>
    <source>
        <strain evidence="9 10">HN2</strain>
    </source>
</reference>
<keyword evidence="4" id="KW-0677">Repeat</keyword>
<evidence type="ECO:0000259" key="8">
    <source>
        <dbReference type="PROSITE" id="PS51379"/>
    </source>
</evidence>
<protein>
    <recommendedName>
        <fullName evidence="8">4Fe-4S ferredoxin-type domain-containing protein</fullName>
    </recommendedName>
</protein>
<dbReference type="GO" id="GO:0030313">
    <property type="term" value="C:cell envelope"/>
    <property type="evidence" value="ECO:0007669"/>
    <property type="project" value="UniProtKB-SubCell"/>
</dbReference>
<dbReference type="PROSITE" id="PS51379">
    <property type="entry name" value="4FE4S_FER_2"/>
    <property type="match status" value="2"/>
</dbReference>
<dbReference type="EMBL" id="BLVO01000005">
    <property type="protein sequence ID" value="GFM32424.1"/>
    <property type="molecule type" value="Genomic_DNA"/>
</dbReference>
<name>A0A7J0BH61_9BACT</name>
<organism evidence="9 10">
    <name type="scientific">Desulfovibrio subterraneus</name>
    <dbReference type="NCBI Taxonomy" id="2718620"/>
    <lineage>
        <taxon>Bacteria</taxon>
        <taxon>Pseudomonadati</taxon>
        <taxon>Thermodesulfobacteriota</taxon>
        <taxon>Desulfovibrionia</taxon>
        <taxon>Desulfovibrionales</taxon>
        <taxon>Desulfovibrionaceae</taxon>
        <taxon>Desulfovibrio</taxon>
    </lineage>
</organism>
<dbReference type="Pfam" id="PF13247">
    <property type="entry name" value="Fer4_11"/>
    <property type="match status" value="1"/>
</dbReference>
<feature type="domain" description="4Fe-4S ferredoxin-type" evidence="8">
    <location>
        <begin position="234"/>
        <end position="263"/>
    </location>
</feature>
<keyword evidence="5" id="KW-0408">Iron</keyword>
<evidence type="ECO:0000256" key="2">
    <source>
        <dbReference type="ARBA" id="ARBA00022485"/>
    </source>
</evidence>
<dbReference type="GO" id="GO:0046872">
    <property type="term" value="F:metal ion binding"/>
    <property type="evidence" value="ECO:0007669"/>
    <property type="project" value="UniProtKB-KW"/>
</dbReference>
<evidence type="ECO:0000256" key="1">
    <source>
        <dbReference type="ARBA" id="ARBA00004196"/>
    </source>
</evidence>
<evidence type="ECO:0000256" key="3">
    <source>
        <dbReference type="ARBA" id="ARBA00022723"/>
    </source>
</evidence>
<accession>A0A7J0BH61</accession>
<dbReference type="InterPro" id="IPR006311">
    <property type="entry name" value="TAT_signal"/>
</dbReference>
<dbReference type="GO" id="GO:0051539">
    <property type="term" value="F:4 iron, 4 sulfur cluster binding"/>
    <property type="evidence" value="ECO:0007669"/>
    <property type="project" value="UniProtKB-KW"/>
</dbReference>
<dbReference type="SUPFAM" id="SSF54862">
    <property type="entry name" value="4Fe-4S ferredoxins"/>
    <property type="match status" value="1"/>
</dbReference>
<evidence type="ECO:0000256" key="5">
    <source>
        <dbReference type="ARBA" id="ARBA00023004"/>
    </source>
</evidence>
<dbReference type="PROSITE" id="PS51318">
    <property type="entry name" value="TAT"/>
    <property type="match status" value="1"/>
</dbReference>
<keyword evidence="2" id="KW-0004">4Fe-4S</keyword>
<dbReference type="Gene3D" id="3.30.70.20">
    <property type="match status" value="2"/>
</dbReference>
<feature type="compositionally biased region" description="Low complexity" evidence="7">
    <location>
        <begin position="60"/>
        <end position="77"/>
    </location>
</feature>
<keyword evidence="10" id="KW-1185">Reference proteome</keyword>
<dbReference type="Proteomes" id="UP000503840">
    <property type="component" value="Unassembled WGS sequence"/>
</dbReference>
<dbReference type="PANTHER" id="PTHR43545">
    <property type="entry name" value="FORMATE DEHYDROGENASE, NITRATE-INDUCIBLE, IRON-SULFUR SUBUNIT"/>
    <property type="match status" value="1"/>
</dbReference>
<comment type="subcellular location">
    <subcellularLocation>
        <location evidence="1">Cell envelope</location>
    </subcellularLocation>
</comment>
<evidence type="ECO:0000313" key="9">
    <source>
        <dbReference type="EMBL" id="GFM32424.1"/>
    </source>
</evidence>
<sequence>MLQDGTQCVQGALQSSGKPERGIVDLAAPEFGVLHGGESHVASRVEPEAGVMEAVKSVQKATGPAKGKTTTSRQGRGYSSSRRMFLKALGFAGAGAALPLAGPGVARAGVMGSGEASAAAGPAEELVTVLDLSKCIGCGACVEACRESNGHKFPRAKKPFPAMYPPRVKAEDWSEKQQLDDRLTPYNWLFLQNVQVEHAGTVHDLYMPRRCLHCVNPPCANLCPWGAARKEDNGIVRIDDDLCLGGAKCRLACPWHIPQRQTGVGLYLRLLPSLAGNGVMYKCDRCYDKIAAGGQPACVEVCPQSVQTMGPRSEMVALARSLAEDMDGYLYGLEENGGTNTIYVSPVPFEKINAVLEKGPGKPHMGQVGDVMRPETALAKALVAAPVAGLVAGAMKIASTIRKERRIREHDND</sequence>
<comment type="caution">
    <text evidence="9">The sequence shown here is derived from an EMBL/GenBank/DDBJ whole genome shotgun (WGS) entry which is preliminary data.</text>
</comment>
<evidence type="ECO:0000256" key="7">
    <source>
        <dbReference type="SAM" id="MobiDB-lite"/>
    </source>
</evidence>
<evidence type="ECO:0000256" key="4">
    <source>
        <dbReference type="ARBA" id="ARBA00022737"/>
    </source>
</evidence>
<dbReference type="InterPro" id="IPR017896">
    <property type="entry name" value="4Fe4S_Fe-S-bd"/>
</dbReference>
<dbReference type="InterPro" id="IPR051555">
    <property type="entry name" value="FDH_Electron_Transfer_Unit"/>
</dbReference>
<proteinExistence type="predicted"/>